<sequence length="99" mass="10953">MGCPDSQEACAHSLKEELRLRCNEVMQVAMEMAVSDSDSHKSKLFFIYQPIANEPSAIGGTQKNCVHRDESFDTLISQVSNGLNIGDKKQNFAAYILSN</sequence>
<dbReference type="AlphaFoldDB" id="A0AAV5IKP0"/>
<reference evidence="1 2" key="1">
    <citation type="journal article" date="2021" name="Commun. Biol.">
        <title>The genome of Shorea leprosula (Dipterocarpaceae) highlights the ecological relevance of drought in aseasonal tropical rainforests.</title>
        <authorList>
            <person name="Ng K.K.S."/>
            <person name="Kobayashi M.J."/>
            <person name="Fawcett J.A."/>
            <person name="Hatakeyama M."/>
            <person name="Paape T."/>
            <person name="Ng C.H."/>
            <person name="Ang C.C."/>
            <person name="Tnah L.H."/>
            <person name="Lee C.T."/>
            <person name="Nishiyama T."/>
            <person name="Sese J."/>
            <person name="O'Brien M.J."/>
            <person name="Copetti D."/>
            <person name="Mohd Noor M.I."/>
            <person name="Ong R.C."/>
            <person name="Putra M."/>
            <person name="Sireger I.Z."/>
            <person name="Indrioko S."/>
            <person name="Kosugi Y."/>
            <person name="Izuno A."/>
            <person name="Isagi Y."/>
            <person name="Lee S.L."/>
            <person name="Shimizu K.K."/>
        </authorList>
    </citation>
    <scope>NUCLEOTIDE SEQUENCE [LARGE SCALE GENOMIC DNA]</scope>
    <source>
        <strain evidence="1">214</strain>
    </source>
</reference>
<accession>A0AAV5IKP0</accession>
<protein>
    <submittedName>
        <fullName evidence="1">Uncharacterized protein</fullName>
    </submittedName>
</protein>
<proteinExistence type="predicted"/>
<name>A0AAV5IKP0_9ROSI</name>
<organism evidence="1 2">
    <name type="scientific">Rubroshorea leprosula</name>
    <dbReference type="NCBI Taxonomy" id="152421"/>
    <lineage>
        <taxon>Eukaryota</taxon>
        <taxon>Viridiplantae</taxon>
        <taxon>Streptophyta</taxon>
        <taxon>Embryophyta</taxon>
        <taxon>Tracheophyta</taxon>
        <taxon>Spermatophyta</taxon>
        <taxon>Magnoliopsida</taxon>
        <taxon>eudicotyledons</taxon>
        <taxon>Gunneridae</taxon>
        <taxon>Pentapetalae</taxon>
        <taxon>rosids</taxon>
        <taxon>malvids</taxon>
        <taxon>Malvales</taxon>
        <taxon>Dipterocarpaceae</taxon>
        <taxon>Rubroshorea</taxon>
    </lineage>
</organism>
<gene>
    <name evidence="1" type="ORF">SLEP1_g13175</name>
</gene>
<dbReference type="EMBL" id="BPVZ01000015">
    <property type="protein sequence ID" value="GKV00499.1"/>
    <property type="molecule type" value="Genomic_DNA"/>
</dbReference>
<evidence type="ECO:0000313" key="2">
    <source>
        <dbReference type="Proteomes" id="UP001054252"/>
    </source>
</evidence>
<keyword evidence="2" id="KW-1185">Reference proteome</keyword>
<dbReference type="Proteomes" id="UP001054252">
    <property type="component" value="Unassembled WGS sequence"/>
</dbReference>
<comment type="caution">
    <text evidence="1">The sequence shown here is derived from an EMBL/GenBank/DDBJ whole genome shotgun (WGS) entry which is preliminary data.</text>
</comment>
<evidence type="ECO:0000313" key="1">
    <source>
        <dbReference type="EMBL" id="GKV00499.1"/>
    </source>
</evidence>